<feature type="domain" description="GST C-terminal" evidence="3">
    <location>
        <begin position="89"/>
        <end position="213"/>
    </location>
</feature>
<dbReference type="STRING" id="796925.A0A137P176"/>
<evidence type="ECO:0000313" key="4">
    <source>
        <dbReference type="EMBL" id="KXN68815.1"/>
    </source>
</evidence>
<dbReference type="SUPFAM" id="SSF47616">
    <property type="entry name" value="GST C-terminal domain-like"/>
    <property type="match status" value="1"/>
</dbReference>
<dbReference type="Gene3D" id="1.20.1050.10">
    <property type="match status" value="1"/>
</dbReference>
<dbReference type="InterPro" id="IPR050802">
    <property type="entry name" value="EF-GSTs"/>
</dbReference>
<dbReference type="AlphaFoldDB" id="A0A137P176"/>
<dbReference type="InterPro" id="IPR036282">
    <property type="entry name" value="Glutathione-S-Trfase_C_sf"/>
</dbReference>
<evidence type="ECO:0000256" key="1">
    <source>
        <dbReference type="RuleBase" id="RU003494"/>
    </source>
</evidence>
<name>A0A137P176_CONC2</name>
<proteinExistence type="inferred from homology"/>
<dbReference type="InterPro" id="IPR036249">
    <property type="entry name" value="Thioredoxin-like_sf"/>
</dbReference>
<reference evidence="4 5" key="1">
    <citation type="journal article" date="2015" name="Genome Biol. Evol.">
        <title>Phylogenomic analyses indicate that early fungi evolved digesting cell walls of algal ancestors of land plants.</title>
        <authorList>
            <person name="Chang Y."/>
            <person name="Wang S."/>
            <person name="Sekimoto S."/>
            <person name="Aerts A.L."/>
            <person name="Choi C."/>
            <person name="Clum A."/>
            <person name="LaButti K.M."/>
            <person name="Lindquist E.A."/>
            <person name="Yee Ngan C."/>
            <person name="Ohm R.A."/>
            <person name="Salamov A.A."/>
            <person name="Grigoriev I.V."/>
            <person name="Spatafora J.W."/>
            <person name="Berbee M.L."/>
        </authorList>
    </citation>
    <scope>NUCLEOTIDE SEQUENCE [LARGE SCALE GENOMIC DNA]</scope>
    <source>
        <strain evidence="4 5">NRRL 28638</strain>
    </source>
</reference>
<dbReference type="OrthoDB" id="249703at2759"/>
<dbReference type="GO" id="GO:0016740">
    <property type="term" value="F:transferase activity"/>
    <property type="evidence" value="ECO:0007669"/>
    <property type="project" value="UniProtKB-KW"/>
</dbReference>
<dbReference type="SFLD" id="SFLDS00019">
    <property type="entry name" value="Glutathione_Transferase_(cytos"/>
    <property type="match status" value="1"/>
</dbReference>
<evidence type="ECO:0000313" key="5">
    <source>
        <dbReference type="Proteomes" id="UP000070444"/>
    </source>
</evidence>
<dbReference type="EMBL" id="KQ964559">
    <property type="protein sequence ID" value="KXN68815.1"/>
    <property type="molecule type" value="Genomic_DNA"/>
</dbReference>
<comment type="similarity">
    <text evidence="1">Belongs to the GST superfamily.</text>
</comment>
<protein>
    <submittedName>
        <fullName evidence="4">Glutathione S-transferase</fullName>
    </submittedName>
</protein>
<organism evidence="4 5">
    <name type="scientific">Conidiobolus coronatus (strain ATCC 28846 / CBS 209.66 / NRRL 28638)</name>
    <name type="common">Delacroixia coronata</name>
    <dbReference type="NCBI Taxonomy" id="796925"/>
    <lineage>
        <taxon>Eukaryota</taxon>
        <taxon>Fungi</taxon>
        <taxon>Fungi incertae sedis</taxon>
        <taxon>Zoopagomycota</taxon>
        <taxon>Entomophthoromycotina</taxon>
        <taxon>Entomophthoromycetes</taxon>
        <taxon>Entomophthorales</taxon>
        <taxon>Ancylistaceae</taxon>
        <taxon>Conidiobolus</taxon>
    </lineage>
</organism>
<dbReference type="InterPro" id="IPR004046">
    <property type="entry name" value="GST_C"/>
</dbReference>
<sequence>MSIGKLYGPITNPRVQKCILVAEFNGVEIETTPDFKFGVDNKSEDFIAKFPMGQTPGFETSKGTLLSESGAISFYIAQSNPNTTLLGKDAEELAKIWQLNLFGETACADAGINILKPRWYNLTVTPEEEAKNYEYLHRVLTYLENYATGKTYLVGDRISLADINMMTNLTMLYSHLITSEMRAKYDNLTKYFEGLIKEPQFVKIFGEVKYLDN</sequence>
<evidence type="ECO:0000259" key="2">
    <source>
        <dbReference type="PROSITE" id="PS50404"/>
    </source>
</evidence>
<dbReference type="PROSITE" id="PS50405">
    <property type="entry name" value="GST_CTER"/>
    <property type="match status" value="1"/>
</dbReference>
<evidence type="ECO:0000259" key="3">
    <source>
        <dbReference type="PROSITE" id="PS50405"/>
    </source>
</evidence>
<dbReference type="SFLD" id="SFLDG00358">
    <property type="entry name" value="Main_(cytGST)"/>
    <property type="match status" value="1"/>
</dbReference>
<dbReference type="PANTHER" id="PTHR43986">
    <property type="entry name" value="ELONGATION FACTOR 1-GAMMA"/>
    <property type="match status" value="1"/>
</dbReference>
<feature type="domain" description="GST N-terminal" evidence="2">
    <location>
        <begin position="2"/>
        <end position="84"/>
    </location>
</feature>
<dbReference type="GO" id="GO:0005737">
    <property type="term" value="C:cytoplasm"/>
    <property type="evidence" value="ECO:0007669"/>
    <property type="project" value="TreeGrafter"/>
</dbReference>
<keyword evidence="4" id="KW-0808">Transferase</keyword>
<dbReference type="InterPro" id="IPR010987">
    <property type="entry name" value="Glutathione-S-Trfase_C-like"/>
</dbReference>
<dbReference type="InterPro" id="IPR004045">
    <property type="entry name" value="Glutathione_S-Trfase_N"/>
</dbReference>
<dbReference type="Proteomes" id="UP000070444">
    <property type="component" value="Unassembled WGS sequence"/>
</dbReference>
<dbReference type="PANTHER" id="PTHR43986:SF1">
    <property type="entry name" value="ELONGATION FACTOR 1-GAMMA"/>
    <property type="match status" value="1"/>
</dbReference>
<dbReference type="CDD" id="cd03044">
    <property type="entry name" value="GST_N_EF1Bgamma"/>
    <property type="match status" value="1"/>
</dbReference>
<dbReference type="Gene3D" id="3.40.30.10">
    <property type="entry name" value="Glutaredoxin"/>
    <property type="match status" value="1"/>
</dbReference>
<dbReference type="GO" id="GO:0005634">
    <property type="term" value="C:nucleus"/>
    <property type="evidence" value="ECO:0007669"/>
    <property type="project" value="TreeGrafter"/>
</dbReference>
<dbReference type="InterPro" id="IPR040079">
    <property type="entry name" value="Glutathione_S-Trfase"/>
</dbReference>
<dbReference type="FunFam" id="3.40.30.10:FF:000142">
    <property type="entry name" value="Elongation factor 1 gamma"/>
    <property type="match status" value="1"/>
</dbReference>
<keyword evidence="5" id="KW-1185">Reference proteome</keyword>
<accession>A0A137P176</accession>
<dbReference type="Pfam" id="PF00043">
    <property type="entry name" value="GST_C"/>
    <property type="match status" value="1"/>
</dbReference>
<dbReference type="GO" id="GO:0006414">
    <property type="term" value="P:translational elongation"/>
    <property type="evidence" value="ECO:0007669"/>
    <property type="project" value="TreeGrafter"/>
</dbReference>
<gene>
    <name evidence="4" type="ORF">CONCODRAFT_59934</name>
</gene>
<dbReference type="SUPFAM" id="SSF52833">
    <property type="entry name" value="Thioredoxin-like"/>
    <property type="match status" value="1"/>
</dbReference>
<dbReference type="Pfam" id="PF02798">
    <property type="entry name" value="GST_N"/>
    <property type="match status" value="1"/>
</dbReference>
<dbReference type="PROSITE" id="PS50404">
    <property type="entry name" value="GST_NTER"/>
    <property type="match status" value="1"/>
</dbReference>